<dbReference type="GO" id="GO:0005737">
    <property type="term" value="C:cytoplasm"/>
    <property type="evidence" value="ECO:0007669"/>
    <property type="project" value="TreeGrafter"/>
</dbReference>
<keyword evidence="4 5" id="KW-0663">Pyridoxal phosphate</keyword>
<organism evidence="7 8">
    <name type="scientific">Mycena maculata</name>
    <dbReference type="NCBI Taxonomy" id="230809"/>
    <lineage>
        <taxon>Eukaryota</taxon>
        <taxon>Fungi</taxon>
        <taxon>Dikarya</taxon>
        <taxon>Basidiomycota</taxon>
        <taxon>Agaricomycotina</taxon>
        <taxon>Agaricomycetes</taxon>
        <taxon>Agaricomycetidae</taxon>
        <taxon>Agaricales</taxon>
        <taxon>Marasmiineae</taxon>
        <taxon>Mycenaceae</taxon>
        <taxon>Mycena</taxon>
    </lineage>
</organism>
<dbReference type="Gene3D" id="3.40.640.10">
    <property type="entry name" value="Type I PLP-dependent aspartate aminotransferase-like (Major domain)"/>
    <property type="match status" value="1"/>
</dbReference>
<reference evidence="7" key="1">
    <citation type="submission" date="2023-03" db="EMBL/GenBank/DDBJ databases">
        <title>Massive genome expansion in bonnet fungi (Mycena s.s.) driven by repeated elements and novel gene families across ecological guilds.</title>
        <authorList>
            <consortium name="Lawrence Berkeley National Laboratory"/>
            <person name="Harder C.B."/>
            <person name="Miyauchi S."/>
            <person name="Viragh M."/>
            <person name="Kuo A."/>
            <person name="Thoen E."/>
            <person name="Andreopoulos B."/>
            <person name="Lu D."/>
            <person name="Skrede I."/>
            <person name="Drula E."/>
            <person name="Henrissat B."/>
            <person name="Morin E."/>
            <person name="Kohler A."/>
            <person name="Barry K."/>
            <person name="LaButti K."/>
            <person name="Morin E."/>
            <person name="Salamov A."/>
            <person name="Lipzen A."/>
            <person name="Mereny Z."/>
            <person name="Hegedus B."/>
            <person name="Baldrian P."/>
            <person name="Stursova M."/>
            <person name="Weitz H."/>
            <person name="Taylor A."/>
            <person name="Grigoriev I.V."/>
            <person name="Nagy L.G."/>
            <person name="Martin F."/>
            <person name="Kauserud H."/>
        </authorList>
    </citation>
    <scope>NUCLEOTIDE SEQUENCE</scope>
    <source>
        <strain evidence="7">CBHHK188m</strain>
    </source>
</reference>
<dbReference type="CDD" id="cd00614">
    <property type="entry name" value="CGS_like"/>
    <property type="match status" value="1"/>
</dbReference>
<dbReference type="PROSITE" id="PS00868">
    <property type="entry name" value="CYS_MET_METAB_PP"/>
    <property type="match status" value="1"/>
</dbReference>
<accession>A0AAD7IPU1</accession>
<evidence type="ECO:0000256" key="2">
    <source>
        <dbReference type="ARBA" id="ARBA00009077"/>
    </source>
</evidence>
<dbReference type="GO" id="GO:0003961">
    <property type="term" value="F:O-acetylhomoserine aminocarboxypropyltransferase activity"/>
    <property type="evidence" value="ECO:0007669"/>
    <property type="project" value="TreeGrafter"/>
</dbReference>
<keyword evidence="8" id="KW-1185">Reference proteome</keyword>
<sequence>MSSVKYSGSRFATAQIHAGHNIDPAGAPTPPIYASTSFVFNDADHAANVQAGKTTGYSYSRISNPTVELFERRMAALEGGVAAVAGSSGVAAQFLAIVTIAGTGDNIISSSFLYGGTRTQFQFAFKRLGIHVKFMNSVDPAEWAAAIDEHTKALYVETISNPKLVFNPITELSQVAHNAGLPLIVDNTLGMGGYLVRPIDHGADIVVESATKWIGGHGRTLGGVIIDSGKFDWRSSSKFPALTEPSESFRNVVFVDEYGPAAFSAKVRTETRRDFGSLLDPFAAFSLLQGLETLNLRAERHCKNALALALWMEKQPKISWVGYLGLESHQSHIRARKYMRTGLYGGVLIFGVRGGQSAARIVVNNLRMTSHLANLGDVKTLAVQPTSTTDQRTSDDVPDISSDTIRVSVGIESLNDIIADFEAALSFVPV</sequence>
<evidence type="ECO:0000256" key="4">
    <source>
        <dbReference type="ARBA" id="ARBA00022898"/>
    </source>
</evidence>
<dbReference type="Gene3D" id="3.90.1150.10">
    <property type="entry name" value="Aspartate Aminotransferase, domain 1"/>
    <property type="match status" value="1"/>
</dbReference>
<dbReference type="EMBL" id="JARJLG010000093">
    <property type="protein sequence ID" value="KAJ7747628.1"/>
    <property type="molecule type" value="Genomic_DNA"/>
</dbReference>
<dbReference type="InterPro" id="IPR015424">
    <property type="entry name" value="PyrdxlP-dep_Trfase"/>
</dbReference>
<dbReference type="GO" id="GO:0030170">
    <property type="term" value="F:pyridoxal phosphate binding"/>
    <property type="evidence" value="ECO:0007669"/>
    <property type="project" value="InterPro"/>
</dbReference>
<dbReference type="GO" id="GO:0004124">
    <property type="term" value="F:cysteine synthase activity"/>
    <property type="evidence" value="ECO:0007669"/>
    <property type="project" value="TreeGrafter"/>
</dbReference>
<dbReference type="PANTHER" id="PTHR43797:SF2">
    <property type="entry name" value="HOMOCYSTEINE_CYSTEINE SYNTHASE"/>
    <property type="match status" value="1"/>
</dbReference>
<dbReference type="PANTHER" id="PTHR43797">
    <property type="entry name" value="HOMOCYSTEINE/CYSTEINE SYNTHASE"/>
    <property type="match status" value="1"/>
</dbReference>
<protein>
    <submittedName>
        <fullName evidence="7">O-acetylhomoserine ami</fullName>
    </submittedName>
</protein>
<dbReference type="FunFam" id="3.40.640.10:FF:000035">
    <property type="entry name" value="O-succinylhomoserine sulfhydrylase"/>
    <property type="match status" value="1"/>
</dbReference>
<comment type="caution">
    <text evidence="7">The sequence shown here is derived from an EMBL/GenBank/DDBJ whole genome shotgun (WGS) entry which is preliminary data.</text>
</comment>
<dbReference type="InterPro" id="IPR015422">
    <property type="entry name" value="PyrdxlP-dep_Trfase_small"/>
</dbReference>
<dbReference type="SUPFAM" id="SSF53383">
    <property type="entry name" value="PLP-dependent transferases"/>
    <property type="match status" value="1"/>
</dbReference>
<name>A0AAD7IPU1_9AGAR</name>
<dbReference type="InterPro" id="IPR006235">
    <property type="entry name" value="OAc-hSer/O-AcSer_sulfhydrylase"/>
</dbReference>
<evidence type="ECO:0000313" key="8">
    <source>
        <dbReference type="Proteomes" id="UP001215280"/>
    </source>
</evidence>
<dbReference type="InterPro" id="IPR000277">
    <property type="entry name" value="Cys/Met-Metab_PyrdxlP-dep_enz"/>
</dbReference>
<dbReference type="InterPro" id="IPR054542">
    <property type="entry name" value="Cys_met_metab_PP"/>
</dbReference>
<evidence type="ECO:0000313" key="7">
    <source>
        <dbReference type="EMBL" id="KAJ7747628.1"/>
    </source>
</evidence>
<comment type="cofactor">
    <cofactor evidence="1 6">
        <name>pyridoxal 5'-phosphate</name>
        <dbReference type="ChEBI" id="CHEBI:597326"/>
    </cofactor>
</comment>
<evidence type="ECO:0000256" key="1">
    <source>
        <dbReference type="ARBA" id="ARBA00001933"/>
    </source>
</evidence>
<keyword evidence="3" id="KW-0808">Transferase</keyword>
<evidence type="ECO:0000256" key="5">
    <source>
        <dbReference type="PIRSR" id="PIRSR001434-2"/>
    </source>
</evidence>
<dbReference type="PIRSF" id="PIRSF001434">
    <property type="entry name" value="CGS"/>
    <property type="match status" value="1"/>
</dbReference>
<evidence type="ECO:0000256" key="6">
    <source>
        <dbReference type="RuleBase" id="RU362118"/>
    </source>
</evidence>
<evidence type="ECO:0000256" key="3">
    <source>
        <dbReference type="ARBA" id="ARBA00022679"/>
    </source>
</evidence>
<dbReference type="Pfam" id="PF01053">
    <property type="entry name" value="Cys_Met_Meta_PP"/>
    <property type="match status" value="1"/>
</dbReference>
<proteinExistence type="inferred from homology"/>
<dbReference type="GO" id="GO:0071269">
    <property type="term" value="P:L-homocysteine biosynthetic process"/>
    <property type="evidence" value="ECO:0007669"/>
    <property type="project" value="TreeGrafter"/>
</dbReference>
<feature type="modified residue" description="N6-(pyridoxal phosphate)lysine" evidence="5">
    <location>
        <position position="212"/>
    </location>
</feature>
<dbReference type="NCBIfam" id="TIGR01326">
    <property type="entry name" value="OAH_OAS_sulfhy"/>
    <property type="match status" value="1"/>
</dbReference>
<dbReference type="AlphaFoldDB" id="A0AAD7IPU1"/>
<comment type="similarity">
    <text evidence="2 6">Belongs to the trans-sulfuration enzymes family.</text>
</comment>
<dbReference type="Proteomes" id="UP001215280">
    <property type="component" value="Unassembled WGS sequence"/>
</dbReference>
<dbReference type="GO" id="GO:0006535">
    <property type="term" value="P:cysteine biosynthetic process from serine"/>
    <property type="evidence" value="ECO:0007669"/>
    <property type="project" value="TreeGrafter"/>
</dbReference>
<dbReference type="InterPro" id="IPR015421">
    <property type="entry name" value="PyrdxlP-dep_Trfase_major"/>
</dbReference>
<gene>
    <name evidence="7" type="ORF">DFH07DRAFT_830833</name>
</gene>
<dbReference type="GO" id="GO:0019346">
    <property type="term" value="P:transsulfuration"/>
    <property type="evidence" value="ECO:0007669"/>
    <property type="project" value="InterPro"/>
</dbReference>